<name>X1K324_9ZZZZ</name>
<protein>
    <submittedName>
        <fullName evidence="2">Uncharacterized protein</fullName>
    </submittedName>
</protein>
<organism evidence="2">
    <name type="scientific">marine sediment metagenome</name>
    <dbReference type="NCBI Taxonomy" id="412755"/>
    <lineage>
        <taxon>unclassified sequences</taxon>
        <taxon>metagenomes</taxon>
        <taxon>ecological metagenomes</taxon>
    </lineage>
</organism>
<evidence type="ECO:0000313" key="2">
    <source>
        <dbReference type="EMBL" id="GAH84694.1"/>
    </source>
</evidence>
<proteinExistence type="predicted"/>
<gene>
    <name evidence="2" type="ORF">S03H2_55997</name>
</gene>
<dbReference type="EMBL" id="BARU01035809">
    <property type="protein sequence ID" value="GAH84694.1"/>
    <property type="molecule type" value="Genomic_DNA"/>
</dbReference>
<keyword evidence="1" id="KW-0472">Membrane</keyword>
<feature type="transmembrane region" description="Helical" evidence="1">
    <location>
        <begin position="20"/>
        <end position="37"/>
    </location>
</feature>
<accession>X1K324</accession>
<feature type="non-terminal residue" evidence="2">
    <location>
        <position position="1"/>
    </location>
</feature>
<comment type="caution">
    <text evidence="2">The sequence shown here is derived from an EMBL/GenBank/DDBJ whole genome shotgun (WGS) entry which is preliminary data.</text>
</comment>
<evidence type="ECO:0000256" key="1">
    <source>
        <dbReference type="SAM" id="Phobius"/>
    </source>
</evidence>
<reference evidence="2" key="1">
    <citation type="journal article" date="2014" name="Front. Microbiol.">
        <title>High frequency of phylogenetically diverse reductive dehalogenase-homologous genes in deep subseafloor sedimentary metagenomes.</title>
        <authorList>
            <person name="Kawai M."/>
            <person name="Futagami T."/>
            <person name="Toyoda A."/>
            <person name="Takaki Y."/>
            <person name="Nishi S."/>
            <person name="Hori S."/>
            <person name="Arai W."/>
            <person name="Tsubouchi T."/>
            <person name="Morono Y."/>
            <person name="Uchiyama I."/>
            <person name="Ito T."/>
            <person name="Fujiyama A."/>
            <person name="Inagaki F."/>
            <person name="Takami H."/>
        </authorList>
    </citation>
    <scope>NUCLEOTIDE SEQUENCE</scope>
    <source>
        <strain evidence="2">Expedition CK06-06</strain>
    </source>
</reference>
<keyword evidence="1" id="KW-0812">Transmembrane</keyword>
<keyword evidence="1" id="KW-1133">Transmembrane helix</keyword>
<sequence length="52" mass="6162">TTIYRWELNTEDIIIKVPLGNYFLTVSIATIITLIIFKKRKIKKRLIEKKIA</sequence>
<dbReference type="AlphaFoldDB" id="X1K324"/>